<dbReference type="PANTHER" id="PTHR30213:SF0">
    <property type="entry name" value="UPF0761 MEMBRANE PROTEIN YIHY"/>
    <property type="match status" value="1"/>
</dbReference>
<evidence type="ECO:0000313" key="7">
    <source>
        <dbReference type="EMBL" id="QNO18586.1"/>
    </source>
</evidence>
<evidence type="ECO:0000256" key="5">
    <source>
        <dbReference type="ARBA" id="ARBA00023136"/>
    </source>
</evidence>
<dbReference type="InterPro" id="IPR017039">
    <property type="entry name" value="Virul_fac_BrkB"/>
</dbReference>
<dbReference type="RefSeq" id="WP_212507651.1">
    <property type="nucleotide sequence ID" value="NZ_CP060696.1"/>
</dbReference>
<dbReference type="KEGG" id="caml:H6X83_02750"/>
<evidence type="ECO:0000313" key="8">
    <source>
        <dbReference type="Proteomes" id="UP000516046"/>
    </source>
</evidence>
<dbReference type="GO" id="GO:0005886">
    <property type="term" value="C:plasma membrane"/>
    <property type="evidence" value="ECO:0007669"/>
    <property type="project" value="UniProtKB-SubCell"/>
</dbReference>
<proteinExistence type="predicted"/>
<evidence type="ECO:0000256" key="2">
    <source>
        <dbReference type="ARBA" id="ARBA00022475"/>
    </source>
</evidence>
<keyword evidence="2" id="KW-1003">Cell membrane</keyword>
<keyword evidence="4 6" id="KW-1133">Transmembrane helix</keyword>
<feature type="transmembrane region" description="Helical" evidence="6">
    <location>
        <begin position="247"/>
        <end position="277"/>
    </location>
</feature>
<sequence>MKENLSLPYTEQPVFIRLIKRFVIHDIGRSAAALAYYFLFSMFPALILLTMLLTWLNLPPLFMGMLKGIVPQDVLDIVSNYMDHISKVNSSSKNLSWLIGSILLLFYFTMRAMNCVIRNIRTAYGYKSTKSPLRQQLNLFVATFFMMIAILFSLVLINVGRRVLHFLSPVLHLTSTSINVWNLTRFVILAAVLFAVLLLIYYLVPDRLHSPKRVLPGTFLATASWLSFSIIYAFYVENISNYSLLYGALGAAIVLLLWLYFSSFVLIIGAEVNGIYLEMRTEMRTKKVKVPQWKYLWVCGWKFHRSPKQTPTKNQFNKK</sequence>
<name>A0A7G9WIS4_9FIRM</name>
<accession>A0A7G9WIS4</accession>
<comment type="subcellular location">
    <subcellularLocation>
        <location evidence="1">Cell membrane</location>
        <topology evidence="1">Multi-pass membrane protein</topology>
    </subcellularLocation>
</comment>
<dbReference type="AlphaFoldDB" id="A0A7G9WIS4"/>
<feature type="transmembrane region" description="Helical" evidence="6">
    <location>
        <begin position="95"/>
        <end position="117"/>
    </location>
</feature>
<keyword evidence="5 6" id="KW-0472">Membrane</keyword>
<protein>
    <submittedName>
        <fullName evidence="7">YihY/virulence factor BrkB family protein</fullName>
    </submittedName>
</protein>
<keyword evidence="8" id="KW-1185">Reference proteome</keyword>
<feature type="transmembrane region" description="Helical" evidence="6">
    <location>
        <begin position="137"/>
        <end position="160"/>
    </location>
</feature>
<keyword evidence="3 6" id="KW-0812">Transmembrane</keyword>
<dbReference type="NCBIfam" id="TIGR00765">
    <property type="entry name" value="yihY_not_rbn"/>
    <property type="match status" value="1"/>
</dbReference>
<evidence type="ECO:0000256" key="6">
    <source>
        <dbReference type="SAM" id="Phobius"/>
    </source>
</evidence>
<dbReference type="PIRSF" id="PIRSF035875">
    <property type="entry name" value="RNase_BN"/>
    <property type="match status" value="1"/>
</dbReference>
<gene>
    <name evidence="7" type="ORF">H6X83_02750</name>
</gene>
<evidence type="ECO:0000256" key="1">
    <source>
        <dbReference type="ARBA" id="ARBA00004651"/>
    </source>
</evidence>
<dbReference type="PANTHER" id="PTHR30213">
    <property type="entry name" value="INNER MEMBRANE PROTEIN YHJD"/>
    <property type="match status" value="1"/>
</dbReference>
<feature type="transmembrane region" description="Helical" evidence="6">
    <location>
        <begin position="214"/>
        <end position="235"/>
    </location>
</feature>
<reference evidence="7 8" key="1">
    <citation type="submission" date="2020-08" db="EMBL/GenBank/DDBJ databases">
        <authorList>
            <person name="Ren C."/>
            <person name="Gu Y."/>
            <person name="Xu Y."/>
        </authorList>
    </citation>
    <scope>NUCLEOTIDE SEQUENCE [LARGE SCALE GENOMIC DNA]</scope>
    <source>
        <strain evidence="7 8">LBM18003</strain>
    </source>
</reference>
<dbReference type="Pfam" id="PF03631">
    <property type="entry name" value="Virul_fac_BrkB"/>
    <property type="match status" value="1"/>
</dbReference>
<evidence type="ECO:0000256" key="3">
    <source>
        <dbReference type="ARBA" id="ARBA00022692"/>
    </source>
</evidence>
<evidence type="ECO:0000256" key="4">
    <source>
        <dbReference type="ARBA" id="ARBA00022989"/>
    </source>
</evidence>
<organism evidence="7 8">
    <name type="scientific">Caproicibacterium amylolyticum</name>
    <dbReference type="NCBI Taxonomy" id="2766537"/>
    <lineage>
        <taxon>Bacteria</taxon>
        <taxon>Bacillati</taxon>
        <taxon>Bacillota</taxon>
        <taxon>Clostridia</taxon>
        <taxon>Eubacteriales</taxon>
        <taxon>Oscillospiraceae</taxon>
        <taxon>Caproicibacterium</taxon>
    </lineage>
</organism>
<feature type="transmembrane region" description="Helical" evidence="6">
    <location>
        <begin position="34"/>
        <end position="56"/>
    </location>
</feature>
<feature type="transmembrane region" description="Helical" evidence="6">
    <location>
        <begin position="180"/>
        <end position="202"/>
    </location>
</feature>
<dbReference type="EMBL" id="CP060696">
    <property type="protein sequence ID" value="QNO18586.1"/>
    <property type="molecule type" value="Genomic_DNA"/>
</dbReference>
<dbReference type="Proteomes" id="UP000516046">
    <property type="component" value="Chromosome"/>
</dbReference>